<dbReference type="PANTHER" id="PTHR45640">
    <property type="entry name" value="HEAT SHOCK PROTEIN HSP-12.2-RELATED"/>
    <property type="match status" value="1"/>
</dbReference>
<evidence type="ECO:0000259" key="4">
    <source>
        <dbReference type="PROSITE" id="PS01031"/>
    </source>
</evidence>
<dbReference type="InterPro" id="IPR001436">
    <property type="entry name" value="Alpha-crystallin/sHSP_animal"/>
</dbReference>
<dbReference type="Proteomes" id="UP000046395">
    <property type="component" value="Unassembled WGS sequence"/>
</dbReference>
<dbReference type="GO" id="GO:0005737">
    <property type="term" value="C:cytoplasm"/>
    <property type="evidence" value="ECO:0007669"/>
    <property type="project" value="TreeGrafter"/>
</dbReference>
<evidence type="ECO:0000313" key="6">
    <source>
        <dbReference type="WBParaSite" id="TMUE_1000003490.1"/>
    </source>
</evidence>
<evidence type="ECO:0000256" key="3">
    <source>
        <dbReference type="RuleBase" id="RU003616"/>
    </source>
</evidence>
<dbReference type="GO" id="GO:0042026">
    <property type="term" value="P:protein refolding"/>
    <property type="evidence" value="ECO:0007669"/>
    <property type="project" value="TreeGrafter"/>
</dbReference>
<evidence type="ECO:0000256" key="2">
    <source>
        <dbReference type="PROSITE-ProRule" id="PRU00285"/>
    </source>
</evidence>
<dbReference type="PANTHER" id="PTHR45640:SF13">
    <property type="entry name" value="HEAT SHOCK PROTEIN 22-RELATED"/>
    <property type="match status" value="1"/>
</dbReference>
<reference evidence="6" key="1">
    <citation type="submission" date="2019-12" db="UniProtKB">
        <authorList>
            <consortium name="WormBaseParasite"/>
        </authorList>
    </citation>
    <scope>IDENTIFICATION</scope>
</reference>
<dbReference type="SUPFAM" id="SSF49764">
    <property type="entry name" value="HSP20-like chaperones"/>
    <property type="match status" value="1"/>
</dbReference>
<dbReference type="PRINTS" id="PR00299">
    <property type="entry name" value="ACRYSTALLIN"/>
</dbReference>
<dbReference type="AlphaFoldDB" id="A0A5S6Q8N9"/>
<dbReference type="STRING" id="70415.A0A5S6Q8N9"/>
<organism evidence="5 6">
    <name type="scientific">Trichuris muris</name>
    <name type="common">Mouse whipworm</name>
    <dbReference type="NCBI Taxonomy" id="70415"/>
    <lineage>
        <taxon>Eukaryota</taxon>
        <taxon>Metazoa</taxon>
        <taxon>Ecdysozoa</taxon>
        <taxon>Nematoda</taxon>
        <taxon>Enoplea</taxon>
        <taxon>Dorylaimia</taxon>
        <taxon>Trichinellida</taxon>
        <taxon>Trichuridae</taxon>
        <taxon>Trichuris</taxon>
    </lineage>
</organism>
<protein>
    <submittedName>
        <fullName evidence="6">SHSP domain-containing protein</fullName>
    </submittedName>
</protein>
<dbReference type="Gene3D" id="2.60.40.790">
    <property type="match status" value="1"/>
</dbReference>
<comment type="similarity">
    <text evidence="2 3">Belongs to the small heat shock protein (HSP20) family.</text>
</comment>
<dbReference type="CDD" id="cd06526">
    <property type="entry name" value="metazoan_ACD"/>
    <property type="match status" value="1"/>
</dbReference>
<keyword evidence="1" id="KW-0346">Stress response</keyword>
<feature type="domain" description="SHSP" evidence="4">
    <location>
        <begin position="111"/>
        <end position="220"/>
    </location>
</feature>
<dbReference type="GO" id="GO:0005634">
    <property type="term" value="C:nucleus"/>
    <property type="evidence" value="ECO:0007669"/>
    <property type="project" value="TreeGrafter"/>
</dbReference>
<dbReference type="GO" id="GO:0009408">
    <property type="term" value="P:response to heat"/>
    <property type="evidence" value="ECO:0007669"/>
    <property type="project" value="TreeGrafter"/>
</dbReference>
<dbReference type="Pfam" id="PF00011">
    <property type="entry name" value="HSP20"/>
    <property type="match status" value="1"/>
</dbReference>
<evidence type="ECO:0000313" key="5">
    <source>
        <dbReference type="Proteomes" id="UP000046395"/>
    </source>
</evidence>
<dbReference type="GO" id="GO:0051082">
    <property type="term" value="F:unfolded protein binding"/>
    <property type="evidence" value="ECO:0007669"/>
    <property type="project" value="TreeGrafter"/>
</dbReference>
<accession>A0A5S6Q8N9</accession>
<evidence type="ECO:0000256" key="1">
    <source>
        <dbReference type="ARBA" id="ARBA00023016"/>
    </source>
</evidence>
<dbReference type="PROSITE" id="PS01031">
    <property type="entry name" value="SHSP"/>
    <property type="match status" value="1"/>
</dbReference>
<dbReference type="WBParaSite" id="TMUE_1000003490.1">
    <property type="protein sequence ID" value="TMUE_1000003490.1"/>
    <property type="gene ID" value="WBGene00289300"/>
</dbReference>
<dbReference type="InterPro" id="IPR002068">
    <property type="entry name" value="A-crystallin/Hsp20_dom"/>
</dbReference>
<keyword evidence="5" id="KW-1185">Reference proteome</keyword>
<dbReference type="InterPro" id="IPR008978">
    <property type="entry name" value="HSP20-like_chaperone"/>
</dbReference>
<name>A0A5S6Q8N9_TRIMR</name>
<sequence>MKKISFSPEEDIHFWHEEDTLFGPEEDDPKTYLKRELLARFIRTEDDDPLRSSASIGGLSKMEMMPWFDYPRYGGHTAMPMTMYDPWWNINGIMRAMENSRRSSTLPNQMPWLNRMDTGLSELINDKEKFVIKLDANQFKPEELSIKVIDNRIVIHGKHEEKKDGDGFIKREFTRAYWLPKGVQPENIKSEMTTGGQLTIMAPKKTSEDSKERKIPIERK</sequence>
<proteinExistence type="inferred from homology"/>